<organism evidence="2 3">
    <name type="scientific">Linnemannia hyalina</name>
    <dbReference type="NCBI Taxonomy" id="64524"/>
    <lineage>
        <taxon>Eukaryota</taxon>
        <taxon>Fungi</taxon>
        <taxon>Fungi incertae sedis</taxon>
        <taxon>Mucoromycota</taxon>
        <taxon>Mortierellomycotina</taxon>
        <taxon>Mortierellomycetes</taxon>
        <taxon>Mortierellales</taxon>
        <taxon>Mortierellaceae</taxon>
        <taxon>Linnemannia</taxon>
    </lineage>
</organism>
<evidence type="ECO:0000259" key="1">
    <source>
        <dbReference type="Pfam" id="PF13843"/>
    </source>
</evidence>
<dbReference type="Proteomes" id="UP000707451">
    <property type="component" value="Unassembled WGS sequence"/>
</dbReference>
<accession>A0A9P7Y5N8</accession>
<dbReference type="InterPro" id="IPR029526">
    <property type="entry name" value="PGBD"/>
</dbReference>
<dbReference type="AlphaFoldDB" id="A0A9P7Y5N8"/>
<sequence length="97" mass="11424">MSRDPRITSSNGKAIQEYFQDAPSAAVDISKIIDDYNNHMNGVDMSDQYRSYYSTQLPVCRTWMPLFFWILDTTIINAYLIHQHKEERSHTRSFESK</sequence>
<reference evidence="2" key="1">
    <citation type="submission" date="2021-06" db="EMBL/GenBank/DDBJ databases">
        <title>Genome Sequence of Mortierella hyaline Strain SCG-10, a Cold-Adapted, Nitrate-Reducing Fungus Isolated from Soil in Minnesota, USA.</title>
        <authorList>
            <person name="Aldossari N."/>
        </authorList>
    </citation>
    <scope>NUCLEOTIDE SEQUENCE</scope>
    <source>
        <strain evidence="2">SCG-10</strain>
    </source>
</reference>
<comment type="caution">
    <text evidence="2">The sequence shown here is derived from an EMBL/GenBank/DDBJ whole genome shotgun (WGS) entry which is preliminary data.</text>
</comment>
<keyword evidence="3" id="KW-1185">Reference proteome</keyword>
<dbReference type="EMBL" id="JAHRHY010000001">
    <property type="protein sequence ID" value="KAG9073395.1"/>
    <property type="molecule type" value="Genomic_DNA"/>
</dbReference>
<dbReference type="OrthoDB" id="2431486at2759"/>
<gene>
    <name evidence="2" type="ORF">KI688_001190</name>
</gene>
<dbReference type="Pfam" id="PF13843">
    <property type="entry name" value="DDE_Tnp_1_7"/>
    <property type="match status" value="1"/>
</dbReference>
<evidence type="ECO:0000313" key="3">
    <source>
        <dbReference type="Proteomes" id="UP000707451"/>
    </source>
</evidence>
<name>A0A9P7Y5N8_9FUNG</name>
<evidence type="ECO:0000313" key="2">
    <source>
        <dbReference type="EMBL" id="KAG9073395.1"/>
    </source>
</evidence>
<feature type="domain" description="PiggyBac transposable element-derived protein" evidence="1">
    <location>
        <begin position="25"/>
        <end position="79"/>
    </location>
</feature>
<proteinExistence type="predicted"/>
<protein>
    <recommendedName>
        <fullName evidence="1">PiggyBac transposable element-derived protein domain-containing protein</fullName>
    </recommendedName>
</protein>